<protein>
    <submittedName>
        <fullName evidence="2">Uncharacterized protein</fullName>
    </submittedName>
</protein>
<reference evidence="2 3" key="1">
    <citation type="journal article" date="2018" name="Front. Microbiol.">
        <title>Prospects for Fungal Bioremediation of Acidic Radioactive Waste Sites: Characterization and Genome Sequence of Rhodotorula taiwanensis MD1149.</title>
        <authorList>
            <person name="Tkavc R."/>
            <person name="Matrosova V.Y."/>
            <person name="Grichenko O.E."/>
            <person name="Gostincar C."/>
            <person name="Volpe R.P."/>
            <person name="Klimenkova P."/>
            <person name="Gaidamakova E.K."/>
            <person name="Zhou C.E."/>
            <person name="Stewart B.J."/>
            <person name="Lyman M.G."/>
            <person name="Malfatti S.A."/>
            <person name="Rubinfeld B."/>
            <person name="Courtot M."/>
            <person name="Singh J."/>
            <person name="Dalgard C.L."/>
            <person name="Hamilton T."/>
            <person name="Frey K.G."/>
            <person name="Gunde-Cimerman N."/>
            <person name="Dugan L."/>
            <person name="Daly M.J."/>
        </authorList>
    </citation>
    <scope>NUCLEOTIDE SEQUENCE [LARGE SCALE GENOMIC DNA]</scope>
    <source>
        <strain evidence="2 3">MD1149</strain>
    </source>
</reference>
<name>A0A2S5B977_9BASI</name>
<accession>A0A2S5B977</accession>
<evidence type="ECO:0000313" key="3">
    <source>
        <dbReference type="Proteomes" id="UP000237144"/>
    </source>
</evidence>
<sequence length="638" mass="68977">MADTYSSEVPYDPNEIPADDAHERDPVPLNMPRPRRPSAASSFHSLASSAHSYGYTDSPGTSAENQGVYTSVARAMVGPSHDSDGFLVALPGSQTATVRWSDFVHLLLDPATTAKLPPGHLVAGLAEGVAARLEHDPSAFPLATSPTHGHQVSYADPAHESPARGFFQPQLFADGAGGHQVDAFIPQPHALSSFPAFAPPGSMGASPHDGLPPYSSAAYVDPSHVSNRNTAPEGALLPTLPTPPVYLHETGPVSSFSSGGTLTRSFPSGHGFMYGYGDGGRPSSIRSETAASISSRRSASRQSSTQAPYRRPPVIQTAHLTSSSLHDYAGSSYMHASSNRNGQEDFDEPATAVPNEMGRLTIGRRSGYAANRRNLRPMNREEEIYVWSHVRHSLTRAATDRAGQIRIRAGEEVVVFPVGSYCIVFVDDTEASPCDTRNRVNEWLRGQNCVEGCAFRFEGKRPSVIRQHVTTCKARAQILRVDPLKRFCQLQLDAQTHESRIRNSAKMSLRIRAPKPEDEEYGDRSSIFSYESYESSGGGESRRTSWYNNELAHDADTSALEGHEEDLAMTDSEVMQDVPVETADNRASWHSNSTPADAWQAAASGSSPSKAAPRLPNQAVSDRSLPATSSDSFLSFDD</sequence>
<comment type="caution">
    <text evidence="2">The sequence shown here is derived from an EMBL/GenBank/DDBJ whole genome shotgun (WGS) entry which is preliminary data.</text>
</comment>
<gene>
    <name evidence="2" type="ORF">BMF94_3671</name>
</gene>
<dbReference type="OrthoDB" id="2530249at2759"/>
<feature type="region of interest" description="Disordered" evidence="1">
    <location>
        <begin position="277"/>
        <end position="310"/>
    </location>
</feature>
<dbReference type="AlphaFoldDB" id="A0A2S5B977"/>
<evidence type="ECO:0000313" key="2">
    <source>
        <dbReference type="EMBL" id="POY73336.1"/>
    </source>
</evidence>
<dbReference type="EMBL" id="PJQD01000038">
    <property type="protein sequence ID" value="POY73336.1"/>
    <property type="molecule type" value="Genomic_DNA"/>
</dbReference>
<dbReference type="Proteomes" id="UP000237144">
    <property type="component" value="Unassembled WGS sequence"/>
</dbReference>
<feature type="compositionally biased region" description="Low complexity" evidence="1">
    <location>
        <begin position="601"/>
        <end position="613"/>
    </location>
</feature>
<organism evidence="2 3">
    <name type="scientific">Rhodotorula taiwanensis</name>
    <dbReference type="NCBI Taxonomy" id="741276"/>
    <lineage>
        <taxon>Eukaryota</taxon>
        <taxon>Fungi</taxon>
        <taxon>Dikarya</taxon>
        <taxon>Basidiomycota</taxon>
        <taxon>Pucciniomycotina</taxon>
        <taxon>Microbotryomycetes</taxon>
        <taxon>Sporidiobolales</taxon>
        <taxon>Sporidiobolaceae</taxon>
        <taxon>Rhodotorula</taxon>
    </lineage>
</organism>
<feature type="region of interest" description="Disordered" evidence="1">
    <location>
        <begin position="576"/>
        <end position="638"/>
    </location>
</feature>
<feature type="compositionally biased region" description="Polar residues" evidence="1">
    <location>
        <begin position="618"/>
        <end position="638"/>
    </location>
</feature>
<keyword evidence="3" id="KW-1185">Reference proteome</keyword>
<feature type="compositionally biased region" description="Low complexity" evidence="1">
    <location>
        <begin position="283"/>
        <end position="307"/>
    </location>
</feature>
<feature type="region of interest" description="Disordered" evidence="1">
    <location>
        <begin position="1"/>
        <end position="45"/>
    </location>
</feature>
<proteinExistence type="predicted"/>
<evidence type="ECO:0000256" key="1">
    <source>
        <dbReference type="SAM" id="MobiDB-lite"/>
    </source>
</evidence>